<name>A0ACB7SNF0_HYAAI</name>
<evidence type="ECO:0000313" key="1">
    <source>
        <dbReference type="EMBL" id="KAH6935444.1"/>
    </source>
</evidence>
<evidence type="ECO:0000313" key="2">
    <source>
        <dbReference type="Proteomes" id="UP000821845"/>
    </source>
</evidence>
<organism evidence="1 2">
    <name type="scientific">Hyalomma asiaticum</name>
    <name type="common">Tick</name>
    <dbReference type="NCBI Taxonomy" id="266040"/>
    <lineage>
        <taxon>Eukaryota</taxon>
        <taxon>Metazoa</taxon>
        <taxon>Ecdysozoa</taxon>
        <taxon>Arthropoda</taxon>
        <taxon>Chelicerata</taxon>
        <taxon>Arachnida</taxon>
        <taxon>Acari</taxon>
        <taxon>Parasitiformes</taxon>
        <taxon>Ixodida</taxon>
        <taxon>Ixodoidea</taxon>
        <taxon>Ixodidae</taxon>
        <taxon>Hyalomminae</taxon>
        <taxon>Hyalomma</taxon>
    </lineage>
</organism>
<protein>
    <submittedName>
        <fullName evidence="1">Uncharacterized protein</fullName>
    </submittedName>
</protein>
<sequence length="1203" mass="138885">MADVRWTVVCLVWIATAGWAQESRSGGRSFDDDLNAIEDRLVYPQRPGDYQTFRKELMYPYDRNDLQTIDSSKLESEISLQARLPFFGFHYKYIKVHLNGYLHFSGAPATFRFPVRFPMRPEDTIREKDPALIAPWLSYQSMVEHIPESGVYFRLFRIGEHSDRDPEQWLERRALEDFREGMIGAADFTPTFVVIATWRNVTLTGMQSKSNVKTNTYQVVLASDERRTYVMFNYEKIDWIAVNDVNNGENGENPFVGFNAGNTTRYYEFIPYSQEPRVKNLPQHGEGNGIKGRYIFEIEEEIWHGSCIKWELVPHLITNRPRLTFFPKYASMLGGALINVTGPCFDPNEKIECQFQDMSGHRLPAIYRDTNHATCLMPPVFFHGYVDLTVSQGSRDAMFYGRFYVQPPELAAEDIEILDDNDKAERPERMRIKWNPNKLVNNNNTNVQLHLWGYNDDLEYPQLTYIDTLASGMRNGEMRYTLNMEMYRERYNWDKLHFKFGFLSINLTDGSAIAKDYKASPTIWSRPMPLAWYFAHQWDRAYGYNWKDRFCNEWFERESNSDRFALTLWRCPCTMKQSDFDRGRFAPDTSCNTYTKKCDPLHKGAQHCVRTGRPSVGGSGQTCCYDMEGELMLTADTMYGGRPSRMFSYGILPFNSRMKVPSLSNWNIDAMPFFYCCHWQHTKDDSASCQQYKYWRTSQDCTAYQPPGYVPIVFPIVPISSYRFSKQIYLLLTRHGVHGCYASSLVRRALLTDRMVNGTFLSAVAVRDNVSSTVEIHLRPLAARFIYQLYLVVDNEFIYFWDDTMRIQHFKGVTIYQPTGYYNMSKIVCMFDSGAGVEVLVKDEQLSMNVFLPVEFVNITRGLLGFWDKRKENDFMPPHGNAFVPITASLEQIYHQFGNLWRLNESNSLFNHDLMGYKFGHYDDQSFIPYLEDPPRIPQNFTYRPQDVQDTCSGSKACIYDFIVTGNKRYAATTKSNEAAVYAAANEVREQVIRCPAIDKPANGRKSEIRNFVGRTVRFTCNEGYRLVGHEVRQCKEYGLWSWGVDVICISNASYARKIAGVTLGILLPIALIFCIVFFCFFKRNRHKNSHYTGSNGESLEALTVSGALGPIAEPTSSPRVFVLPPILSVGRVSAASADHASVLTSTDVLNVLGALVRRLRRYRNRSKRTNVTLMRIEYELYIVRSYDVADAHRSRSIFEEVA</sequence>
<reference evidence="1" key="1">
    <citation type="submission" date="2020-05" db="EMBL/GenBank/DDBJ databases">
        <title>Large-scale comparative analyses of tick genomes elucidate their genetic diversity and vector capacities.</title>
        <authorList>
            <person name="Jia N."/>
            <person name="Wang J."/>
            <person name="Shi W."/>
            <person name="Du L."/>
            <person name="Sun Y."/>
            <person name="Zhan W."/>
            <person name="Jiang J."/>
            <person name="Wang Q."/>
            <person name="Zhang B."/>
            <person name="Ji P."/>
            <person name="Sakyi L.B."/>
            <person name="Cui X."/>
            <person name="Yuan T."/>
            <person name="Jiang B."/>
            <person name="Yang W."/>
            <person name="Lam T.T.-Y."/>
            <person name="Chang Q."/>
            <person name="Ding S."/>
            <person name="Wang X."/>
            <person name="Zhu J."/>
            <person name="Ruan X."/>
            <person name="Zhao L."/>
            <person name="Wei J."/>
            <person name="Que T."/>
            <person name="Du C."/>
            <person name="Cheng J."/>
            <person name="Dai P."/>
            <person name="Han X."/>
            <person name="Huang E."/>
            <person name="Gao Y."/>
            <person name="Liu J."/>
            <person name="Shao H."/>
            <person name="Ye R."/>
            <person name="Li L."/>
            <person name="Wei W."/>
            <person name="Wang X."/>
            <person name="Wang C."/>
            <person name="Yang T."/>
            <person name="Huo Q."/>
            <person name="Li W."/>
            <person name="Guo W."/>
            <person name="Chen H."/>
            <person name="Zhou L."/>
            <person name="Ni X."/>
            <person name="Tian J."/>
            <person name="Zhou Y."/>
            <person name="Sheng Y."/>
            <person name="Liu T."/>
            <person name="Pan Y."/>
            <person name="Xia L."/>
            <person name="Li J."/>
            <person name="Zhao F."/>
            <person name="Cao W."/>
        </authorList>
    </citation>
    <scope>NUCLEOTIDE SEQUENCE</scope>
    <source>
        <strain evidence="1">Hyas-2018</strain>
    </source>
</reference>
<proteinExistence type="predicted"/>
<accession>A0ACB7SNF0</accession>
<dbReference type="Proteomes" id="UP000821845">
    <property type="component" value="Chromosome 3"/>
</dbReference>
<dbReference type="EMBL" id="CM023483">
    <property type="protein sequence ID" value="KAH6935444.1"/>
    <property type="molecule type" value="Genomic_DNA"/>
</dbReference>
<comment type="caution">
    <text evidence="1">The sequence shown here is derived from an EMBL/GenBank/DDBJ whole genome shotgun (WGS) entry which is preliminary data.</text>
</comment>
<keyword evidence="2" id="KW-1185">Reference proteome</keyword>
<gene>
    <name evidence="1" type="ORF">HPB50_005822</name>
</gene>